<protein>
    <submittedName>
        <fullName evidence="3">Predicted O-methyltransferase</fullName>
    </submittedName>
</protein>
<proteinExistence type="predicted"/>
<dbReference type="EMBL" id="CYYV01000001">
    <property type="protein sequence ID" value="CUN42148.1"/>
    <property type="molecule type" value="Genomic_DNA"/>
</dbReference>
<dbReference type="EMBL" id="CZAL01000009">
    <property type="protein sequence ID" value="CUP41557.1"/>
    <property type="molecule type" value="Genomic_DNA"/>
</dbReference>
<name>A0A174N3T6_9FIRM</name>
<dbReference type="InterPro" id="IPR041698">
    <property type="entry name" value="Methyltransf_25"/>
</dbReference>
<dbReference type="GO" id="GO:0032259">
    <property type="term" value="P:methylation"/>
    <property type="evidence" value="ECO:0007669"/>
    <property type="project" value="UniProtKB-KW"/>
</dbReference>
<dbReference type="Pfam" id="PF13649">
    <property type="entry name" value="Methyltransf_25"/>
    <property type="match status" value="1"/>
</dbReference>
<evidence type="ECO:0000313" key="3">
    <source>
        <dbReference type="EMBL" id="CUP41557.1"/>
    </source>
</evidence>
<reference evidence="4 5" key="1">
    <citation type="submission" date="2015-09" db="EMBL/GenBank/DDBJ databases">
        <authorList>
            <consortium name="Pathogen Informatics"/>
        </authorList>
    </citation>
    <scope>NUCLEOTIDE SEQUENCE [LARGE SCALE GENOMIC DNA]</scope>
    <source>
        <strain evidence="2 4">2789STDY5608849</strain>
        <strain evidence="3 5">2789STDY5834885</strain>
    </source>
</reference>
<evidence type="ECO:0000313" key="4">
    <source>
        <dbReference type="Proteomes" id="UP000095706"/>
    </source>
</evidence>
<dbReference type="GO" id="GO:0008168">
    <property type="term" value="F:methyltransferase activity"/>
    <property type="evidence" value="ECO:0007669"/>
    <property type="project" value="UniProtKB-KW"/>
</dbReference>
<sequence>MREDKNENRWDKLLQIHTMGRDDSRSDLYRYPYEPTPYCVLERMANIGMIRKGNTLLDYGCGKGRVDFFLSAQTRCQSIGVEYDDRIYAKAMENKKAAASGARTEFVLESAENFPVPVEVDRVYFFNPFSLEILRKAMARLLESYYENPREIQLFFYYPSDAYISYLMTVPELEFLDEIDCMDLFPGGDSRERVVIFTIQE</sequence>
<keyword evidence="3" id="KW-0808">Transferase</keyword>
<gene>
    <name evidence="2" type="ORF">ERS852406_00182</name>
    <name evidence="3" type="ORF">ERS852498_01945</name>
</gene>
<organism evidence="3 5">
    <name type="scientific">Fusicatenibacter saccharivorans</name>
    <dbReference type="NCBI Taxonomy" id="1150298"/>
    <lineage>
        <taxon>Bacteria</taxon>
        <taxon>Bacillati</taxon>
        <taxon>Bacillota</taxon>
        <taxon>Clostridia</taxon>
        <taxon>Lachnospirales</taxon>
        <taxon>Lachnospiraceae</taxon>
        <taxon>Fusicatenibacter</taxon>
    </lineage>
</organism>
<evidence type="ECO:0000313" key="5">
    <source>
        <dbReference type="Proteomes" id="UP000095709"/>
    </source>
</evidence>
<dbReference type="CDD" id="cd02440">
    <property type="entry name" value="AdoMet_MTases"/>
    <property type="match status" value="1"/>
</dbReference>
<dbReference type="Proteomes" id="UP000095706">
    <property type="component" value="Unassembled WGS sequence"/>
</dbReference>
<dbReference type="InterPro" id="IPR029063">
    <property type="entry name" value="SAM-dependent_MTases_sf"/>
</dbReference>
<dbReference type="Proteomes" id="UP000095709">
    <property type="component" value="Unassembled WGS sequence"/>
</dbReference>
<keyword evidence="3" id="KW-0489">Methyltransferase</keyword>
<dbReference type="Gene3D" id="3.40.50.150">
    <property type="entry name" value="Vaccinia Virus protein VP39"/>
    <property type="match status" value="1"/>
</dbReference>
<feature type="domain" description="Methyltransferase" evidence="1">
    <location>
        <begin position="57"/>
        <end position="142"/>
    </location>
</feature>
<accession>A0A174N3T6</accession>
<evidence type="ECO:0000313" key="2">
    <source>
        <dbReference type="EMBL" id="CUN42148.1"/>
    </source>
</evidence>
<dbReference type="SUPFAM" id="SSF53335">
    <property type="entry name" value="S-adenosyl-L-methionine-dependent methyltransferases"/>
    <property type="match status" value="1"/>
</dbReference>
<dbReference type="AlphaFoldDB" id="A0A174N3T6"/>
<evidence type="ECO:0000259" key="1">
    <source>
        <dbReference type="Pfam" id="PF13649"/>
    </source>
</evidence>
<dbReference type="RefSeq" id="WP_055225859.1">
    <property type="nucleotide sequence ID" value="NZ_CYYV01000001.1"/>
</dbReference>